<dbReference type="AlphaFoldDB" id="A0A0M0I0E6"/>
<reference evidence="5" key="1">
    <citation type="submission" date="2015-08" db="EMBL/GenBank/DDBJ databases">
        <title>Vibrio galatheae sp. nov., a novel member of the Vibrionaceae family isolated from the Solomon Islands.</title>
        <authorList>
            <person name="Giubergia S."/>
            <person name="Machado H."/>
            <person name="Mateiu R.V."/>
            <person name="Gram L."/>
        </authorList>
    </citation>
    <scope>NUCLEOTIDE SEQUENCE [LARGE SCALE GENOMIC DNA]</scope>
    <source>
        <strain evidence="5">DSM 19134</strain>
    </source>
</reference>
<dbReference type="RefSeq" id="WP_053409388.1">
    <property type="nucleotide sequence ID" value="NZ_LHPI01000010.1"/>
</dbReference>
<dbReference type="InterPro" id="IPR011250">
    <property type="entry name" value="OMP/PagP_B-barrel"/>
</dbReference>
<dbReference type="Proteomes" id="UP000037530">
    <property type="component" value="Unassembled WGS sequence"/>
</dbReference>
<gene>
    <name evidence="4" type="ORF">AKJ31_12220</name>
</gene>
<dbReference type="EMBL" id="LHPI01000010">
    <property type="protein sequence ID" value="KOO07363.1"/>
    <property type="molecule type" value="Genomic_DNA"/>
</dbReference>
<organism evidence="4 5">
    <name type="scientific">Vibrio hepatarius</name>
    <dbReference type="NCBI Taxonomy" id="171383"/>
    <lineage>
        <taxon>Bacteria</taxon>
        <taxon>Pseudomonadati</taxon>
        <taxon>Pseudomonadota</taxon>
        <taxon>Gammaproteobacteria</taxon>
        <taxon>Vibrionales</taxon>
        <taxon>Vibrionaceae</taxon>
        <taxon>Vibrio</taxon>
        <taxon>Vibrio oreintalis group</taxon>
    </lineage>
</organism>
<evidence type="ECO:0000313" key="5">
    <source>
        <dbReference type="Proteomes" id="UP000037530"/>
    </source>
</evidence>
<comment type="caution">
    <text evidence="4">The sequence shown here is derived from an EMBL/GenBank/DDBJ whole genome shotgun (WGS) entry which is preliminary data.</text>
</comment>
<feature type="chain" id="PRO_5005600442" description="Outer membrane protein beta-barrel domain-containing protein" evidence="2">
    <location>
        <begin position="24"/>
        <end position="216"/>
    </location>
</feature>
<dbReference type="PATRIC" id="fig|171383.3.peg.2499"/>
<dbReference type="SUPFAM" id="SSF56925">
    <property type="entry name" value="OMPA-like"/>
    <property type="match status" value="1"/>
</dbReference>
<evidence type="ECO:0000256" key="1">
    <source>
        <dbReference type="ARBA" id="ARBA00022729"/>
    </source>
</evidence>
<dbReference type="Pfam" id="PF13505">
    <property type="entry name" value="OMP_b-brl"/>
    <property type="match status" value="1"/>
</dbReference>
<sequence>MTKQLVLAAVIAATSLTSVSAMANETDSGLAEYSPSISNYVSPYLSSVSMGNGLDGSGLGVRIGYKLTDNWGVVGDASFYEVNGKLQENGEELETDYDGWMLSVGPSYYITERLSVFATVGMAQLSGANYTYGDPYTAKEFNEDIHQVVDVTKRDKENINTSDNKSVVVGVGVNYALGDYYVINASYKRFTPDFKMTGGNNSTTADVFEVGFGFRF</sequence>
<dbReference type="Gene3D" id="2.40.160.20">
    <property type="match status" value="1"/>
</dbReference>
<keyword evidence="5" id="KW-1185">Reference proteome</keyword>
<evidence type="ECO:0000259" key="3">
    <source>
        <dbReference type="Pfam" id="PF13505"/>
    </source>
</evidence>
<proteinExistence type="predicted"/>
<accession>A0A0M0I0E6</accession>
<feature type="signal peptide" evidence="2">
    <location>
        <begin position="1"/>
        <end position="23"/>
    </location>
</feature>
<name>A0A0M0I0E6_9VIBR</name>
<dbReference type="InterPro" id="IPR027385">
    <property type="entry name" value="Beta-barrel_OMP"/>
</dbReference>
<evidence type="ECO:0000313" key="4">
    <source>
        <dbReference type="EMBL" id="KOO07363.1"/>
    </source>
</evidence>
<feature type="domain" description="Outer membrane protein beta-barrel" evidence="3">
    <location>
        <begin position="10"/>
        <end position="216"/>
    </location>
</feature>
<keyword evidence="1 2" id="KW-0732">Signal</keyword>
<evidence type="ECO:0000256" key="2">
    <source>
        <dbReference type="SAM" id="SignalP"/>
    </source>
</evidence>
<dbReference type="OrthoDB" id="6504170at2"/>
<protein>
    <recommendedName>
        <fullName evidence="3">Outer membrane protein beta-barrel domain-containing protein</fullName>
    </recommendedName>
</protein>